<dbReference type="InterPro" id="IPR019646">
    <property type="entry name" value="Aminoglyc_AdlTrfase"/>
</dbReference>
<evidence type="ECO:0000313" key="1">
    <source>
        <dbReference type="EMBL" id="RIQ27135.1"/>
    </source>
</evidence>
<dbReference type="AlphaFoldDB" id="A0A418KSD8"/>
<dbReference type="EMBL" id="QUAL01000092">
    <property type="protein sequence ID" value="RIQ27135.1"/>
    <property type="molecule type" value="Genomic_DNA"/>
</dbReference>
<proteinExistence type="predicted"/>
<organism evidence="1 2">
    <name type="scientific">Jiangella rhizosphaerae</name>
    <dbReference type="NCBI Taxonomy" id="2293569"/>
    <lineage>
        <taxon>Bacteria</taxon>
        <taxon>Bacillati</taxon>
        <taxon>Actinomycetota</taxon>
        <taxon>Actinomycetes</taxon>
        <taxon>Jiangellales</taxon>
        <taxon>Jiangellaceae</taxon>
        <taxon>Jiangella</taxon>
    </lineage>
</organism>
<dbReference type="Pfam" id="PF10706">
    <property type="entry name" value="Aminoglyc_resit"/>
    <property type="match status" value="1"/>
</dbReference>
<protein>
    <submittedName>
        <fullName evidence="1">Amino acid transporter</fullName>
    </submittedName>
</protein>
<evidence type="ECO:0000313" key="2">
    <source>
        <dbReference type="Proteomes" id="UP000284057"/>
    </source>
</evidence>
<name>A0A418KSD8_9ACTN</name>
<comment type="caution">
    <text evidence="1">The sequence shown here is derived from an EMBL/GenBank/DDBJ whole genome shotgun (WGS) entry which is preliminary data.</text>
</comment>
<sequence>MAPSAVGSLFAGWPRPWWIAGGYAFELAVGRSWRAHGDIDVLVLRPAAGELHAVLTGWELWAADPPGTLRRWPSDEPLPDHVHDVWCRRPSSAAWELQLMVDEADGAQWRSRRDGRIRAPAASIGGRSADGLPYLRPEIQLFYKAKSTRPKDEADFAAVRPMLDAAALAWLDHALALTIPDHPWRASLTGGEPHTPAG</sequence>
<dbReference type="Gene3D" id="3.30.460.40">
    <property type="match status" value="1"/>
</dbReference>
<accession>A0A418KSD8</accession>
<reference evidence="1 2" key="1">
    <citation type="submission" date="2018-09" db="EMBL/GenBank/DDBJ databases">
        <title>Isolation, diversity and antifungal activity of actinobacteria from wheat.</title>
        <authorList>
            <person name="Han C."/>
        </authorList>
    </citation>
    <scope>NUCLEOTIDE SEQUENCE [LARGE SCALE GENOMIC DNA]</scope>
    <source>
        <strain evidence="1 2">NEAU-YY265</strain>
    </source>
</reference>
<dbReference type="Proteomes" id="UP000284057">
    <property type="component" value="Unassembled WGS sequence"/>
</dbReference>
<dbReference type="OrthoDB" id="4539099at2"/>
<keyword evidence="2" id="KW-1185">Reference proteome</keyword>
<gene>
    <name evidence="1" type="ORF">DY240_10090</name>
</gene>